<feature type="chain" id="PRO_5039175441" evidence="7">
    <location>
        <begin position="22"/>
        <end position="564"/>
    </location>
</feature>
<dbReference type="PROSITE" id="PS51257">
    <property type="entry name" value="PROKAR_LIPOPROTEIN"/>
    <property type="match status" value="1"/>
</dbReference>
<dbReference type="Proteomes" id="UP000547209">
    <property type="component" value="Unassembled WGS sequence"/>
</dbReference>
<evidence type="ECO:0000313" key="9">
    <source>
        <dbReference type="Proteomes" id="UP000547209"/>
    </source>
</evidence>
<evidence type="ECO:0000256" key="7">
    <source>
        <dbReference type="SAM" id="SignalP"/>
    </source>
</evidence>
<evidence type="ECO:0000256" key="1">
    <source>
        <dbReference type="ARBA" id="ARBA00022475"/>
    </source>
</evidence>
<protein>
    <submittedName>
        <fullName evidence="8">Extracellular solute-binding protein</fullName>
    </submittedName>
</protein>
<dbReference type="SUPFAM" id="SSF53850">
    <property type="entry name" value="Periplasmic binding protein-like II"/>
    <property type="match status" value="1"/>
</dbReference>
<keyword evidence="4" id="KW-0564">Palmitate</keyword>
<dbReference type="RefSeq" id="WP_185141461.1">
    <property type="nucleotide sequence ID" value="NZ_JACJVP010000006.1"/>
</dbReference>
<dbReference type="EMBL" id="JACJVP010000006">
    <property type="protein sequence ID" value="MBB6670020.1"/>
    <property type="molecule type" value="Genomic_DNA"/>
</dbReference>
<dbReference type="InterPro" id="IPR006059">
    <property type="entry name" value="SBP"/>
</dbReference>
<proteinExistence type="predicted"/>
<keyword evidence="5" id="KW-0449">Lipoprotein</keyword>
<dbReference type="InterPro" id="IPR050490">
    <property type="entry name" value="Bact_solute-bd_prot1"/>
</dbReference>
<keyword evidence="9" id="KW-1185">Reference proteome</keyword>
<feature type="signal peptide" evidence="7">
    <location>
        <begin position="1"/>
        <end position="21"/>
    </location>
</feature>
<evidence type="ECO:0000256" key="6">
    <source>
        <dbReference type="SAM" id="MobiDB-lite"/>
    </source>
</evidence>
<dbReference type="PANTHER" id="PTHR43649:SF33">
    <property type="entry name" value="POLYGALACTURONAN_RHAMNOGALACTURONAN-BINDING PROTEIN YTCQ"/>
    <property type="match status" value="1"/>
</dbReference>
<name>A0A7X0RPH8_9BACL</name>
<dbReference type="CDD" id="cd13580">
    <property type="entry name" value="PBP2_AlgQ_like_1"/>
    <property type="match status" value="1"/>
</dbReference>
<dbReference type="PANTHER" id="PTHR43649">
    <property type="entry name" value="ARABINOSE-BINDING PROTEIN-RELATED"/>
    <property type="match status" value="1"/>
</dbReference>
<keyword evidence="1" id="KW-1003">Cell membrane</keyword>
<evidence type="ECO:0000256" key="2">
    <source>
        <dbReference type="ARBA" id="ARBA00022729"/>
    </source>
</evidence>
<reference evidence="8 9" key="1">
    <citation type="submission" date="2020-08" db="EMBL/GenBank/DDBJ databases">
        <title>Cohnella phylogeny.</title>
        <authorList>
            <person name="Dunlap C."/>
        </authorList>
    </citation>
    <scope>NUCLEOTIDE SEQUENCE [LARGE SCALE GENOMIC DNA]</scope>
    <source>
        <strain evidence="8 9">DSM 28246</strain>
    </source>
</reference>
<dbReference type="AlphaFoldDB" id="A0A7X0RPH8"/>
<sequence length="564" mass="62348">MFKKKMITLIAAAACLLAVTAGCSGKNEGSSPSPSAGASQPSKSSAQPSNSPAEGKADPLGKYDPPIEVTAVRQVNSALKFENGETIQDNAWTQHYANDLGIKLKYLWVVDNTQFEQKLNLMLASGELADIMPVPGVQMRQMNDAGQLEDLTEALDKYGSETTKAFMMKDGGTALNSATFKGKLVGLPLNPGSTDSAPLLWVRKDWLKKLNLPEPQTMEDVFKIAEAFATQDPDGNNKKDTYGLAVAKELYSDYGDLTGIFNGFHAYPTIWVKDASGNLVYGSIQPEMKQALAKLQELYKKGVIDREFGVKNHDALIQDFNAGKVGMYYGLHYSPLLFPDAKKKDPNLDLQAYRLPSIDGQPAKPQTKFNVAEYYVVRKGMTHPEAVVKLMNTYLEPRSREAFPVEKYAIKGDIEKWQYALVKGSNPTQNLDVYAKVTEAFKTNDTSKLDEHTPEPNTYKIVKSYYDGDVNGWGYAMIFGERGAQGILYDYNKNNGYQPTEFISAPSSIMAEKQATLSKLELETFTKIIMGESSVDTFDDFVANWKKLGGDEVTKEVADWKASK</sequence>
<evidence type="ECO:0000256" key="5">
    <source>
        <dbReference type="ARBA" id="ARBA00023288"/>
    </source>
</evidence>
<gene>
    <name evidence="8" type="ORF">H7C19_04880</name>
</gene>
<keyword evidence="3" id="KW-0472">Membrane</keyword>
<accession>A0A7X0RPH8</accession>
<feature type="compositionally biased region" description="Low complexity" evidence="6">
    <location>
        <begin position="29"/>
        <end position="53"/>
    </location>
</feature>
<evidence type="ECO:0000313" key="8">
    <source>
        <dbReference type="EMBL" id="MBB6670020.1"/>
    </source>
</evidence>
<evidence type="ECO:0000256" key="4">
    <source>
        <dbReference type="ARBA" id="ARBA00023139"/>
    </source>
</evidence>
<evidence type="ECO:0000256" key="3">
    <source>
        <dbReference type="ARBA" id="ARBA00023136"/>
    </source>
</evidence>
<keyword evidence="2 7" id="KW-0732">Signal</keyword>
<dbReference type="Pfam" id="PF01547">
    <property type="entry name" value="SBP_bac_1"/>
    <property type="match status" value="1"/>
</dbReference>
<dbReference type="Gene3D" id="3.40.190.10">
    <property type="entry name" value="Periplasmic binding protein-like II"/>
    <property type="match status" value="3"/>
</dbReference>
<organism evidence="8 9">
    <name type="scientific">Cohnella nanjingensis</name>
    <dbReference type="NCBI Taxonomy" id="1387779"/>
    <lineage>
        <taxon>Bacteria</taxon>
        <taxon>Bacillati</taxon>
        <taxon>Bacillota</taxon>
        <taxon>Bacilli</taxon>
        <taxon>Bacillales</taxon>
        <taxon>Paenibacillaceae</taxon>
        <taxon>Cohnella</taxon>
    </lineage>
</organism>
<feature type="region of interest" description="Disordered" evidence="6">
    <location>
        <begin position="26"/>
        <end position="64"/>
    </location>
</feature>
<comment type="caution">
    <text evidence="8">The sequence shown here is derived from an EMBL/GenBank/DDBJ whole genome shotgun (WGS) entry which is preliminary data.</text>
</comment>